<sequence length="346" mass="38790">MQLPDTFAIALKNGNIRTRSNEANQHIVGGNERIEGQVNLLQEFGVSNWIPDCRAVYSLHDTPQSLVGYEYKVDLEMRVDDREYFEADGAEVETAKGWANACPYTSNARTDNRDTRSKPFGKHFVADVRAQSDLCQHPYNIPLHGVTAGKMVDVGGFVKPVFSLSKTTLHSDILAVPVEQWVEDLPVVPWAERTSDKLLWRGSNTGMHYAKHTPWQNSHRIRAINLTRPDAEGFVDVLPPAFHRHEKKQLLSEAVAHLPMTDVNKKMFDVAFAGFPIQCDVEDGTCQELAELFDFTHSPMSKEEALNYKYVLDISAVMQTVSTGMIAWLPRLLLPAGFGSRHIGEG</sequence>
<dbReference type="EMBL" id="JASBWS010000030">
    <property type="protein sequence ID" value="KAJ9108628.1"/>
    <property type="molecule type" value="Genomic_DNA"/>
</dbReference>
<organism evidence="1 2">
    <name type="scientific">Naganishia adeliensis</name>
    <dbReference type="NCBI Taxonomy" id="92952"/>
    <lineage>
        <taxon>Eukaryota</taxon>
        <taxon>Fungi</taxon>
        <taxon>Dikarya</taxon>
        <taxon>Basidiomycota</taxon>
        <taxon>Agaricomycotina</taxon>
        <taxon>Tremellomycetes</taxon>
        <taxon>Filobasidiales</taxon>
        <taxon>Filobasidiaceae</taxon>
        <taxon>Naganishia</taxon>
    </lineage>
</organism>
<evidence type="ECO:0000313" key="1">
    <source>
        <dbReference type="EMBL" id="KAJ9108628.1"/>
    </source>
</evidence>
<dbReference type="Proteomes" id="UP001230649">
    <property type="component" value="Unassembled WGS sequence"/>
</dbReference>
<reference evidence="1" key="1">
    <citation type="submission" date="2023-04" db="EMBL/GenBank/DDBJ databases">
        <title>Draft Genome sequencing of Naganishia species isolated from polar environments using Oxford Nanopore Technology.</title>
        <authorList>
            <person name="Leo P."/>
            <person name="Venkateswaran K."/>
        </authorList>
    </citation>
    <scope>NUCLEOTIDE SEQUENCE</scope>
    <source>
        <strain evidence="1">MNA-CCFEE 5262</strain>
    </source>
</reference>
<comment type="caution">
    <text evidence="1">The sequence shown here is derived from an EMBL/GenBank/DDBJ whole genome shotgun (WGS) entry which is preliminary data.</text>
</comment>
<protein>
    <submittedName>
        <fullName evidence="1">Uncharacterized protein</fullName>
    </submittedName>
</protein>
<gene>
    <name evidence="1" type="ORF">QFC20_003326</name>
</gene>
<name>A0ACC2WAZ6_9TREE</name>
<evidence type="ECO:0000313" key="2">
    <source>
        <dbReference type="Proteomes" id="UP001230649"/>
    </source>
</evidence>
<proteinExistence type="predicted"/>
<accession>A0ACC2WAZ6</accession>
<keyword evidence="2" id="KW-1185">Reference proteome</keyword>